<name>A0A8X6MUG7_NEPPI</name>
<evidence type="ECO:0000313" key="2">
    <source>
        <dbReference type="Proteomes" id="UP000887013"/>
    </source>
</evidence>
<evidence type="ECO:0000313" key="1">
    <source>
        <dbReference type="EMBL" id="GFS78375.1"/>
    </source>
</evidence>
<dbReference type="AlphaFoldDB" id="A0A8X6MUG7"/>
<protein>
    <submittedName>
        <fullName evidence="1">Uncharacterized protein</fullName>
    </submittedName>
</protein>
<keyword evidence="2" id="KW-1185">Reference proteome</keyword>
<reference evidence="1" key="1">
    <citation type="submission" date="2020-08" db="EMBL/GenBank/DDBJ databases">
        <title>Multicomponent nature underlies the extraordinary mechanical properties of spider dragline silk.</title>
        <authorList>
            <person name="Kono N."/>
            <person name="Nakamura H."/>
            <person name="Mori M."/>
            <person name="Yoshida Y."/>
            <person name="Ohtoshi R."/>
            <person name="Malay A.D."/>
            <person name="Moran D.A.P."/>
            <person name="Tomita M."/>
            <person name="Numata K."/>
            <person name="Arakawa K."/>
        </authorList>
    </citation>
    <scope>NUCLEOTIDE SEQUENCE</scope>
</reference>
<organism evidence="1 2">
    <name type="scientific">Nephila pilipes</name>
    <name type="common">Giant wood spider</name>
    <name type="synonym">Nephila maculata</name>
    <dbReference type="NCBI Taxonomy" id="299642"/>
    <lineage>
        <taxon>Eukaryota</taxon>
        <taxon>Metazoa</taxon>
        <taxon>Ecdysozoa</taxon>
        <taxon>Arthropoda</taxon>
        <taxon>Chelicerata</taxon>
        <taxon>Arachnida</taxon>
        <taxon>Araneae</taxon>
        <taxon>Araneomorphae</taxon>
        <taxon>Entelegynae</taxon>
        <taxon>Araneoidea</taxon>
        <taxon>Nephilidae</taxon>
        <taxon>Nephila</taxon>
    </lineage>
</organism>
<sequence>MNEAITSPFMREVINDPMRFSELKGQGKTLNKGEANFVDSEQEAHEEILKALAFSSCSETALQYDVKYLLIEYVIANTHT</sequence>
<proteinExistence type="predicted"/>
<dbReference type="Proteomes" id="UP000887013">
    <property type="component" value="Unassembled WGS sequence"/>
</dbReference>
<gene>
    <name evidence="1" type="ORF">NPIL_221161</name>
</gene>
<accession>A0A8X6MUG7</accession>
<comment type="caution">
    <text evidence="1">The sequence shown here is derived from an EMBL/GenBank/DDBJ whole genome shotgun (WGS) entry which is preliminary data.</text>
</comment>
<dbReference type="EMBL" id="BMAW01097180">
    <property type="protein sequence ID" value="GFS78375.1"/>
    <property type="molecule type" value="Genomic_DNA"/>
</dbReference>